<evidence type="ECO:0000313" key="2">
    <source>
        <dbReference type="Proteomes" id="UP001501666"/>
    </source>
</evidence>
<reference evidence="2" key="1">
    <citation type="journal article" date="2019" name="Int. J. Syst. Evol. Microbiol.">
        <title>The Global Catalogue of Microorganisms (GCM) 10K type strain sequencing project: providing services to taxonomists for standard genome sequencing and annotation.</title>
        <authorList>
            <consortium name="The Broad Institute Genomics Platform"/>
            <consortium name="The Broad Institute Genome Sequencing Center for Infectious Disease"/>
            <person name="Wu L."/>
            <person name="Ma J."/>
        </authorList>
    </citation>
    <scope>NUCLEOTIDE SEQUENCE [LARGE SCALE GENOMIC DNA]</scope>
    <source>
        <strain evidence="2">JCM 6835</strain>
    </source>
</reference>
<evidence type="ECO:0000313" key="1">
    <source>
        <dbReference type="EMBL" id="GAA2685477.1"/>
    </source>
</evidence>
<dbReference type="Proteomes" id="UP001501666">
    <property type="component" value="Unassembled WGS sequence"/>
</dbReference>
<comment type="caution">
    <text evidence="1">The sequence shown here is derived from an EMBL/GenBank/DDBJ whole genome shotgun (WGS) entry which is preliminary data.</text>
</comment>
<keyword evidence="2" id="KW-1185">Reference proteome</keyword>
<dbReference type="EMBL" id="BAAATE010000026">
    <property type="protein sequence ID" value="GAA2685477.1"/>
    <property type="molecule type" value="Genomic_DNA"/>
</dbReference>
<proteinExistence type="predicted"/>
<organism evidence="1 2">
    <name type="scientific">Nonomuraea recticatena</name>
    <dbReference type="NCBI Taxonomy" id="46178"/>
    <lineage>
        <taxon>Bacteria</taxon>
        <taxon>Bacillati</taxon>
        <taxon>Actinomycetota</taxon>
        <taxon>Actinomycetes</taxon>
        <taxon>Streptosporangiales</taxon>
        <taxon>Streptosporangiaceae</taxon>
        <taxon>Nonomuraea</taxon>
    </lineage>
</organism>
<sequence>MYVEDRGLRVDGSRVVHRPGTAIDHRGEELPAPDCHTGIAGWDVRRLRFTSRPITCKRCLRKGTAGPDGQLPLPDLVDLKLTLY</sequence>
<protein>
    <recommendedName>
        <fullName evidence="3">Transposase</fullName>
    </recommendedName>
</protein>
<gene>
    <name evidence="1" type="ORF">GCM10010412_072520</name>
</gene>
<name>A0ABP6F756_9ACTN</name>
<evidence type="ECO:0008006" key="3">
    <source>
        <dbReference type="Google" id="ProtNLM"/>
    </source>
</evidence>
<accession>A0ABP6F756</accession>